<dbReference type="OrthoDB" id="10630037at2759"/>
<reference evidence="2 3" key="1">
    <citation type="journal article" date="2020" name="ISME J.">
        <title>Uncovering the hidden diversity of litter-decomposition mechanisms in mushroom-forming fungi.</title>
        <authorList>
            <person name="Floudas D."/>
            <person name="Bentzer J."/>
            <person name="Ahren D."/>
            <person name="Johansson T."/>
            <person name="Persson P."/>
            <person name="Tunlid A."/>
        </authorList>
    </citation>
    <scope>NUCLEOTIDE SEQUENCE [LARGE SCALE GENOMIC DNA]</scope>
    <source>
        <strain evidence="2 3">CBS 146.42</strain>
    </source>
</reference>
<comment type="caution">
    <text evidence="2">The sequence shown here is derived from an EMBL/GenBank/DDBJ whole genome shotgun (WGS) entry which is preliminary data.</text>
</comment>
<evidence type="ECO:0000313" key="2">
    <source>
        <dbReference type="EMBL" id="KAF5356259.1"/>
    </source>
</evidence>
<protein>
    <submittedName>
        <fullName evidence="2">Uncharacterized protein</fullName>
    </submittedName>
</protein>
<accession>A0A8H5DAM9</accession>
<feature type="compositionally biased region" description="Basic and acidic residues" evidence="1">
    <location>
        <begin position="168"/>
        <end position="177"/>
    </location>
</feature>
<feature type="region of interest" description="Disordered" evidence="1">
    <location>
        <begin position="129"/>
        <end position="189"/>
    </location>
</feature>
<dbReference type="EMBL" id="JAACJO010000007">
    <property type="protein sequence ID" value="KAF5356259.1"/>
    <property type="molecule type" value="Genomic_DNA"/>
</dbReference>
<feature type="compositionally biased region" description="Polar residues" evidence="1">
    <location>
        <begin position="129"/>
        <end position="144"/>
    </location>
</feature>
<proteinExistence type="predicted"/>
<evidence type="ECO:0000313" key="3">
    <source>
        <dbReference type="Proteomes" id="UP000559027"/>
    </source>
</evidence>
<evidence type="ECO:0000256" key="1">
    <source>
        <dbReference type="SAM" id="MobiDB-lite"/>
    </source>
</evidence>
<name>A0A8H5DAM9_9AGAR</name>
<keyword evidence="3" id="KW-1185">Reference proteome</keyword>
<dbReference type="AlphaFoldDB" id="A0A8H5DAM9"/>
<organism evidence="2 3">
    <name type="scientific">Leucocoprinus leucothites</name>
    <dbReference type="NCBI Taxonomy" id="201217"/>
    <lineage>
        <taxon>Eukaryota</taxon>
        <taxon>Fungi</taxon>
        <taxon>Dikarya</taxon>
        <taxon>Basidiomycota</taxon>
        <taxon>Agaricomycotina</taxon>
        <taxon>Agaricomycetes</taxon>
        <taxon>Agaricomycetidae</taxon>
        <taxon>Agaricales</taxon>
        <taxon>Agaricineae</taxon>
        <taxon>Agaricaceae</taxon>
        <taxon>Leucocoprinus</taxon>
    </lineage>
</organism>
<gene>
    <name evidence="2" type="ORF">D9756_004344</name>
</gene>
<sequence length="347" mass="37821">MGPSPTSTLIVCIRLPLRSRLSASSSALYVEQGGLLTKPFHLLKFSHPSLLSYYILRMFGFSTLKAFTTEIARPFVAVGQAFRDMYTVIKAKIVFQRTHKMDLSGFTCTDIEAAGAKWVAPGLSYPGAISNTQSDTPEQQRSSFPPSPSKDTLETESIYPPTHQCKKNSTDPARDILKASTRNARVTRARAKRHSTLFGDGEKPGLAESVVMPSDTSLDASNVFVRTEAQQGRICHARTIRHQKLFGSKIEAAPTKSDGVESTLVIAALDVPVGQNIVEELNVTATEPDLDASSDFSYFTVESYDDLPTPPLLPRNGRALSSLTRMVDILTTLTGAAVEISRISCYA</sequence>
<dbReference type="Proteomes" id="UP000559027">
    <property type="component" value="Unassembled WGS sequence"/>
</dbReference>